<dbReference type="RefSeq" id="WP_083041713.1">
    <property type="nucleotide sequence ID" value="NZ_CP020558.1"/>
</dbReference>
<protein>
    <submittedName>
        <fullName evidence="1">Uncharacterized protein</fullName>
    </submittedName>
</protein>
<name>A0A1V0UZS1_9BACL</name>
<dbReference type="EMBL" id="CP020558">
    <property type="protein sequence ID" value="ARF70732.1"/>
    <property type="molecule type" value="Genomic_DNA"/>
</dbReference>
<organism evidence="1 2">
    <name type="scientific">Paenibacillus larvae subsp. pulvifaciens</name>
    <dbReference type="NCBI Taxonomy" id="1477"/>
    <lineage>
        <taxon>Bacteria</taxon>
        <taxon>Bacillati</taxon>
        <taxon>Bacillota</taxon>
        <taxon>Bacilli</taxon>
        <taxon>Bacillales</taxon>
        <taxon>Paenibacillaceae</taxon>
        <taxon>Paenibacillus</taxon>
    </lineage>
</organism>
<evidence type="ECO:0000313" key="1">
    <source>
        <dbReference type="EMBL" id="ARF70732.1"/>
    </source>
</evidence>
<accession>A0A1V0UZS1</accession>
<proteinExistence type="predicted"/>
<geneLocation type="plasmid" evidence="2">
    <name>pplp3</name>
</geneLocation>
<keyword evidence="1" id="KW-0614">Plasmid</keyword>
<dbReference type="AlphaFoldDB" id="A0A1V0UZS1"/>
<evidence type="ECO:0000313" key="2">
    <source>
        <dbReference type="Proteomes" id="UP000192727"/>
    </source>
</evidence>
<dbReference type="Proteomes" id="UP000192727">
    <property type="component" value="Plasmid pPLP3"/>
</dbReference>
<sequence length="134" mass="15228">MITKFELSTRHKAWAKIISSVDKSKTNGYAFGGKFVKVNQLVEVPDDSFVLCYQELGSNKNKEPEITLYQCKNEKLITVIDGISGWDWALKIRDDVAELIEGKKEKDVSNSDLSKFSNEELIEELKNRGISIKI</sequence>
<reference evidence="1 2" key="1">
    <citation type="submission" date="2017-03" db="EMBL/GenBank/DDBJ databases">
        <title>Paenibacillus larvae genome sequencing.</title>
        <authorList>
            <person name="Dingman D.W."/>
        </authorList>
    </citation>
    <scope>NUCLEOTIDE SEQUENCE [LARGE SCALE GENOMIC DNA]</scope>
    <source>
        <strain evidence="1 2">SAG 10367</strain>
        <plasmid evidence="2">pplp3</plasmid>
    </source>
</reference>
<gene>
    <name evidence="1" type="ORF">B7C51_24995</name>
</gene>